<dbReference type="OrthoDB" id="8635520at2"/>
<dbReference type="Pfam" id="PF01047">
    <property type="entry name" value="MarR"/>
    <property type="match status" value="1"/>
</dbReference>
<dbReference type="SMART" id="SM00347">
    <property type="entry name" value="HTH_MARR"/>
    <property type="match status" value="1"/>
</dbReference>
<dbReference type="EMBL" id="JABUKG010000013">
    <property type="protein sequence ID" value="MBY6321780.1"/>
    <property type="molecule type" value="Genomic_DNA"/>
</dbReference>
<dbReference type="Gene3D" id="1.10.10.10">
    <property type="entry name" value="Winged helix-like DNA-binding domain superfamily/Winged helix DNA-binding domain"/>
    <property type="match status" value="1"/>
</dbReference>
<feature type="domain" description="HTH marR-type" evidence="1">
    <location>
        <begin position="9"/>
        <end position="145"/>
    </location>
</feature>
<reference evidence="3 4" key="1">
    <citation type="submission" date="2016-10" db="EMBL/GenBank/DDBJ databases">
        <authorList>
            <person name="de Groot N.N."/>
        </authorList>
    </citation>
    <scope>NUCLEOTIDE SEQUENCE [LARGE SCALE GENOMIC DNA]</scope>
    <source>
        <strain evidence="3 4">DSM 44908</strain>
    </source>
</reference>
<keyword evidence="3" id="KW-0238">DNA-binding</keyword>
<dbReference type="PANTHER" id="PTHR33164">
    <property type="entry name" value="TRANSCRIPTIONAL REGULATOR, MARR FAMILY"/>
    <property type="match status" value="1"/>
</dbReference>
<dbReference type="InterPro" id="IPR036388">
    <property type="entry name" value="WH-like_DNA-bd_sf"/>
</dbReference>
<dbReference type="Proteomes" id="UP001520140">
    <property type="component" value="Unassembled WGS sequence"/>
</dbReference>
<dbReference type="RefSeq" id="WP_068104464.1">
    <property type="nucleotide sequence ID" value="NZ_CP135915.1"/>
</dbReference>
<dbReference type="PROSITE" id="PS50995">
    <property type="entry name" value="HTH_MARR_2"/>
    <property type="match status" value="1"/>
</dbReference>
<evidence type="ECO:0000313" key="5">
    <source>
        <dbReference type="Proteomes" id="UP001520140"/>
    </source>
</evidence>
<gene>
    <name evidence="2" type="ORF">HQ605_13195</name>
    <name evidence="3" type="ORF">SAMN05444374_106118</name>
</gene>
<name>A0A1I0TGA3_9NOCA</name>
<dbReference type="InterPro" id="IPR000835">
    <property type="entry name" value="HTH_MarR-typ"/>
</dbReference>
<dbReference type="Proteomes" id="UP000182054">
    <property type="component" value="Unassembled WGS sequence"/>
</dbReference>
<protein>
    <submittedName>
        <fullName evidence="3">DNA-binding transcriptional regulator, MarR family</fullName>
    </submittedName>
    <submittedName>
        <fullName evidence="2">MarR family transcriptional regulator</fullName>
    </submittedName>
</protein>
<keyword evidence="5" id="KW-1185">Reference proteome</keyword>
<accession>A0A1I0TGA3</accession>
<organism evidence="3 4">
    <name type="scientific">Rhodococcoides kroppenstedtii</name>
    <dbReference type="NCBI Taxonomy" id="293050"/>
    <lineage>
        <taxon>Bacteria</taxon>
        <taxon>Bacillati</taxon>
        <taxon>Actinomycetota</taxon>
        <taxon>Actinomycetes</taxon>
        <taxon>Mycobacteriales</taxon>
        <taxon>Nocardiaceae</taxon>
        <taxon>Rhodococcoides</taxon>
    </lineage>
</organism>
<evidence type="ECO:0000313" key="3">
    <source>
        <dbReference type="EMBL" id="SFA50747.1"/>
    </source>
</evidence>
<dbReference type="GO" id="GO:0006950">
    <property type="term" value="P:response to stress"/>
    <property type="evidence" value="ECO:0007669"/>
    <property type="project" value="TreeGrafter"/>
</dbReference>
<reference evidence="2 5" key="2">
    <citation type="submission" date="2020-06" db="EMBL/GenBank/DDBJ databases">
        <title>Taxonomy, biology and ecology of Rhodococcus bacteria occurring in California pistachio and other woody hosts as revealed by genome sequence analyses.</title>
        <authorList>
            <person name="Gai Y."/>
            <person name="Riely B."/>
        </authorList>
    </citation>
    <scope>NUCLEOTIDE SEQUENCE [LARGE SCALE GENOMIC DNA]</scope>
    <source>
        <strain evidence="2 5">BP-284</strain>
    </source>
</reference>
<evidence type="ECO:0000313" key="4">
    <source>
        <dbReference type="Proteomes" id="UP000182054"/>
    </source>
</evidence>
<dbReference type="SUPFAM" id="SSF46785">
    <property type="entry name" value="Winged helix' DNA-binding domain"/>
    <property type="match status" value="1"/>
</dbReference>
<dbReference type="InterPro" id="IPR039422">
    <property type="entry name" value="MarR/SlyA-like"/>
</dbReference>
<dbReference type="GO" id="GO:0003677">
    <property type="term" value="F:DNA binding"/>
    <property type="evidence" value="ECO:0007669"/>
    <property type="project" value="UniProtKB-KW"/>
</dbReference>
<dbReference type="PANTHER" id="PTHR33164:SF99">
    <property type="entry name" value="MARR FAMILY REGULATORY PROTEIN"/>
    <property type="match status" value="1"/>
</dbReference>
<dbReference type="EMBL" id="FOJN01000006">
    <property type="protein sequence ID" value="SFA50747.1"/>
    <property type="molecule type" value="Genomic_DNA"/>
</dbReference>
<sequence>MTTWLTDDEQLAWRAYLDSTRLLLQTLDRQLVRESGISFTDFELLVKLSEAPNRSMRMRDLADAVTTTRSGVTRAITRLVDAGWVVRVECEDDRRGMSAELTDAGMEKLAASSPGHVDAVRASMFDVLSPDDVETLGRVYSAMRTHIQKNARQ</sequence>
<evidence type="ECO:0000259" key="1">
    <source>
        <dbReference type="PROSITE" id="PS50995"/>
    </source>
</evidence>
<dbReference type="GeneID" id="85485837"/>
<dbReference type="GO" id="GO:0003700">
    <property type="term" value="F:DNA-binding transcription factor activity"/>
    <property type="evidence" value="ECO:0007669"/>
    <property type="project" value="InterPro"/>
</dbReference>
<dbReference type="PRINTS" id="PR00598">
    <property type="entry name" value="HTHMARR"/>
</dbReference>
<dbReference type="InterPro" id="IPR036390">
    <property type="entry name" value="WH_DNA-bd_sf"/>
</dbReference>
<dbReference type="AlphaFoldDB" id="A0A1I0TGA3"/>
<evidence type="ECO:0000313" key="2">
    <source>
        <dbReference type="EMBL" id="MBY6321780.1"/>
    </source>
</evidence>
<proteinExistence type="predicted"/>